<dbReference type="SMART" id="SM00283">
    <property type="entry name" value="MA"/>
    <property type="match status" value="1"/>
</dbReference>
<dbReference type="SMART" id="SM00304">
    <property type="entry name" value="HAMP"/>
    <property type="match status" value="1"/>
</dbReference>
<comment type="caution">
    <text evidence="8">The sequence shown here is derived from an EMBL/GenBank/DDBJ whole genome shotgun (WGS) entry which is preliminary data.</text>
</comment>
<dbReference type="InterPro" id="IPR004090">
    <property type="entry name" value="Chemotax_Me-accpt_rcpt"/>
</dbReference>
<name>A0A7W2EKS8_9BURK</name>
<keyword evidence="5" id="KW-0812">Transmembrane</keyword>
<keyword evidence="5" id="KW-0472">Membrane</keyword>
<dbReference type="RefSeq" id="WP_182219945.1">
    <property type="nucleotide sequence ID" value="NZ_JACEZS010000021.1"/>
</dbReference>
<evidence type="ECO:0000256" key="5">
    <source>
        <dbReference type="SAM" id="Phobius"/>
    </source>
</evidence>
<keyword evidence="9" id="KW-1185">Reference proteome</keyword>
<dbReference type="PROSITE" id="PS50111">
    <property type="entry name" value="CHEMOTAXIS_TRANSDUC_2"/>
    <property type="match status" value="1"/>
</dbReference>
<accession>A0A7W2EKS8</accession>
<dbReference type="CDD" id="cd06225">
    <property type="entry name" value="HAMP"/>
    <property type="match status" value="1"/>
</dbReference>
<evidence type="ECO:0000256" key="1">
    <source>
        <dbReference type="ARBA" id="ARBA00004370"/>
    </source>
</evidence>
<dbReference type="GO" id="GO:0005886">
    <property type="term" value="C:plasma membrane"/>
    <property type="evidence" value="ECO:0007669"/>
    <property type="project" value="TreeGrafter"/>
</dbReference>
<dbReference type="PRINTS" id="PR00260">
    <property type="entry name" value="CHEMTRNSDUCR"/>
</dbReference>
<dbReference type="EMBL" id="JACEZS010000021">
    <property type="protein sequence ID" value="MBA5607740.1"/>
    <property type="molecule type" value="Genomic_DNA"/>
</dbReference>
<comment type="similarity">
    <text evidence="3">Belongs to the methyl-accepting chemotaxis (MCP) protein family.</text>
</comment>
<dbReference type="FunFam" id="1.10.287.950:FF:000001">
    <property type="entry name" value="Methyl-accepting chemotaxis sensory transducer"/>
    <property type="match status" value="1"/>
</dbReference>
<evidence type="ECO:0000259" key="7">
    <source>
        <dbReference type="PROSITE" id="PS50885"/>
    </source>
</evidence>
<evidence type="ECO:0000259" key="6">
    <source>
        <dbReference type="PROSITE" id="PS50111"/>
    </source>
</evidence>
<organism evidence="8 9">
    <name type="scientific">Rugamonas fusca</name>
    <dbReference type="NCBI Taxonomy" id="2758568"/>
    <lineage>
        <taxon>Bacteria</taxon>
        <taxon>Pseudomonadati</taxon>
        <taxon>Pseudomonadota</taxon>
        <taxon>Betaproteobacteria</taxon>
        <taxon>Burkholderiales</taxon>
        <taxon>Oxalobacteraceae</taxon>
        <taxon>Telluria group</taxon>
        <taxon>Rugamonas</taxon>
    </lineage>
</organism>
<dbReference type="Gene3D" id="1.10.287.950">
    <property type="entry name" value="Methyl-accepting chemotaxis protein"/>
    <property type="match status" value="1"/>
</dbReference>
<dbReference type="AlphaFoldDB" id="A0A7W2EKS8"/>
<dbReference type="PROSITE" id="PS50885">
    <property type="entry name" value="HAMP"/>
    <property type="match status" value="1"/>
</dbReference>
<evidence type="ECO:0000256" key="2">
    <source>
        <dbReference type="ARBA" id="ARBA00022481"/>
    </source>
</evidence>
<comment type="subcellular location">
    <subcellularLocation>
        <location evidence="1">Membrane</location>
    </subcellularLocation>
</comment>
<reference evidence="8 9" key="1">
    <citation type="submission" date="2020-07" db="EMBL/GenBank/DDBJ databases">
        <title>Novel species isolated from subtropical streams in China.</title>
        <authorList>
            <person name="Lu H."/>
        </authorList>
    </citation>
    <scope>NUCLEOTIDE SEQUENCE [LARGE SCALE GENOMIC DNA]</scope>
    <source>
        <strain evidence="8 9">FT3S</strain>
    </source>
</reference>
<keyword evidence="4" id="KW-0807">Transducer</keyword>
<dbReference type="PANTHER" id="PTHR43531">
    <property type="entry name" value="PROTEIN ICFG"/>
    <property type="match status" value="1"/>
</dbReference>
<dbReference type="CDD" id="cd11386">
    <property type="entry name" value="MCP_signal"/>
    <property type="match status" value="1"/>
</dbReference>
<evidence type="ECO:0000256" key="3">
    <source>
        <dbReference type="ARBA" id="ARBA00029447"/>
    </source>
</evidence>
<dbReference type="Proteomes" id="UP000566711">
    <property type="component" value="Unassembled WGS sequence"/>
</dbReference>
<protein>
    <submittedName>
        <fullName evidence="8">HAMP domain-containing protein</fullName>
    </submittedName>
</protein>
<dbReference type="GO" id="GO:0007165">
    <property type="term" value="P:signal transduction"/>
    <property type="evidence" value="ECO:0007669"/>
    <property type="project" value="UniProtKB-KW"/>
</dbReference>
<feature type="transmembrane region" description="Helical" evidence="5">
    <location>
        <begin position="227"/>
        <end position="250"/>
    </location>
</feature>
<dbReference type="Pfam" id="PF00672">
    <property type="entry name" value="HAMP"/>
    <property type="match status" value="1"/>
</dbReference>
<feature type="domain" description="Methyl-accepting transducer" evidence="6">
    <location>
        <begin position="308"/>
        <end position="537"/>
    </location>
</feature>
<keyword evidence="5" id="KW-1133">Transmembrane helix</keyword>
<evidence type="ECO:0000313" key="8">
    <source>
        <dbReference type="EMBL" id="MBA5607740.1"/>
    </source>
</evidence>
<proteinExistence type="inferred from homology"/>
<dbReference type="Pfam" id="PF00015">
    <property type="entry name" value="MCPsignal"/>
    <property type="match status" value="1"/>
</dbReference>
<sequence length="606" mass="64865">MKAASIKRMFVASIVVMVSLLALLGFGIQQLGNASDAVAKANESRYASYLLADEMRQSSDDLTRLARTYVVSGEPKWEQQYLEILAIREGSKPRPNEYEKIYWDFRAADIDPGKGTGTAISLNELMKRAGFTEAEFGKLKEAGQNSNDLVKTETIAMNLAKGLYADENGGFTKKGEPDLAKAREMMHDRTYHANKAKIMKPVDEFLTMLDTRTKGDIAAAEAIKQKWFVGLGLMAVLMLVSMTVVLTYVYRQIAASLRRAVNLSDAMAQGDLSLSIDTTGPTEVAQLMTSLNSMQDNLVKVVAEVRTGSENVATASSEIAQGNMDLSGRTESQASALEQTAASMEELSSTVKQNADNARQANQLAQNASAVATSGGEVVSQVVDTMKQISDASTKIADIISVIDGIAFQTNILALNAAVEAARAGEQGRGFAVVATEVRSLAGRSAEAAKEIKRLIADSVERVEQGCTLADNAGSTMEKIVTEIQRVADIMGEISSASVEQDQGVTQVGEAVTEMDHTTQQNAALVEEMAAAATGLKTQAADLVRTVSIFKLSARDDARSTASAARAPTAPAVRPLPLTARPTKRVALTKANPASIKEATTDWEEF</sequence>
<evidence type="ECO:0000313" key="9">
    <source>
        <dbReference type="Proteomes" id="UP000566711"/>
    </source>
</evidence>
<dbReference type="GO" id="GO:0006935">
    <property type="term" value="P:chemotaxis"/>
    <property type="evidence" value="ECO:0007669"/>
    <property type="project" value="InterPro"/>
</dbReference>
<feature type="domain" description="HAMP" evidence="7">
    <location>
        <begin position="251"/>
        <end position="303"/>
    </location>
</feature>
<dbReference type="InterPro" id="IPR003660">
    <property type="entry name" value="HAMP_dom"/>
</dbReference>
<dbReference type="InterPro" id="IPR051310">
    <property type="entry name" value="MCP_chemotaxis"/>
</dbReference>
<dbReference type="SUPFAM" id="SSF58104">
    <property type="entry name" value="Methyl-accepting chemotaxis protein (MCP) signaling domain"/>
    <property type="match status" value="1"/>
</dbReference>
<dbReference type="GO" id="GO:0004888">
    <property type="term" value="F:transmembrane signaling receptor activity"/>
    <property type="evidence" value="ECO:0007669"/>
    <property type="project" value="InterPro"/>
</dbReference>
<gene>
    <name evidence="8" type="ORF">H3H36_20500</name>
</gene>
<dbReference type="PANTHER" id="PTHR43531:SF14">
    <property type="entry name" value="METHYL-ACCEPTING CHEMOTAXIS PROTEIN I-RELATED"/>
    <property type="match status" value="1"/>
</dbReference>
<evidence type="ECO:0000256" key="4">
    <source>
        <dbReference type="PROSITE-ProRule" id="PRU00284"/>
    </source>
</evidence>
<dbReference type="InterPro" id="IPR004089">
    <property type="entry name" value="MCPsignal_dom"/>
</dbReference>
<keyword evidence="2" id="KW-0488">Methylation</keyword>